<dbReference type="GO" id="GO:0005525">
    <property type="term" value="F:GTP binding"/>
    <property type="evidence" value="ECO:0007669"/>
    <property type="project" value="UniProtKB-KW"/>
</dbReference>
<keyword evidence="6 15" id="KW-1133">Transmembrane helix</keyword>
<accession>A0A1W0X2H7</accession>
<dbReference type="GO" id="GO:0004383">
    <property type="term" value="F:guanylate cyclase activity"/>
    <property type="evidence" value="ECO:0007669"/>
    <property type="project" value="UniProtKB-EC"/>
</dbReference>
<dbReference type="PANTHER" id="PTHR11920:SF499">
    <property type="entry name" value="GUANYLATE CYCLASE DOMAIN-CONTAINING PROTEIN"/>
    <property type="match status" value="1"/>
</dbReference>
<dbReference type="GO" id="GO:0005886">
    <property type="term" value="C:plasma membrane"/>
    <property type="evidence" value="ECO:0007669"/>
    <property type="project" value="TreeGrafter"/>
</dbReference>
<dbReference type="Pfam" id="PF00211">
    <property type="entry name" value="Guanylate_cyc"/>
    <property type="match status" value="1"/>
</dbReference>
<evidence type="ECO:0000256" key="14">
    <source>
        <dbReference type="SAM" id="MobiDB-lite"/>
    </source>
</evidence>
<dbReference type="OrthoDB" id="60033at2759"/>
<reference evidence="18" key="1">
    <citation type="submission" date="2017-01" db="EMBL/GenBank/DDBJ databases">
        <title>Comparative genomics of anhydrobiosis in the tardigrade Hypsibius dujardini.</title>
        <authorList>
            <person name="Yoshida Y."/>
            <person name="Koutsovoulos G."/>
            <person name="Laetsch D."/>
            <person name="Stevens L."/>
            <person name="Kumar S."/>
            <person name="Horikawa D."/>
            <person name="Ishino K."/>
            <person name="Komine S."/>
            <person name="Tomita M."/>
            <person name="Blaxter M."/>
            <person name="Arakawa K."/>
        </authorList>
    </citation>
    <scope>NUCLEOTIDE SEQUENCE [LARGE SCALE GENOMIC DNA]</scope>
    <source>
        <strain evidence="18">Z151</strain>
    </source>
</reference>
<dbReference type="GO" id="GO:0035556">
    <property type="term" value="P:intracellular signal transduction"/>
    <property type="evidence" value="ECO:0007669"/>
    <property type="project" value="InterPro"/>
</dbReference>
<evidence type="ECO:0000256" key="1">
    <source>
        <dbReference type="ARBA" id="ARBA00004479"/>
    </source>
</evidence>
<dbReference type="EMBL" id="MTYJ01000022">
    <property type="protein sequence ID" value="OQV21604.1"/>
    <property type="molecule type" value="Genomic_DNA"/>
</dbReference>
<evidence type="ECO:0000256" key="12">
    <source>
        <dbReference type="ARBA" id="ARBA00023293"/>
    </source>
</evidence>
<dbReference type="CDD" id="cd07302">
    <property type="entry name" value="CHD"/>
    <property type="match status" value="1"/>
</dbReference>
<dbReference type="Gene3D" id="3.30.70.1230">
    <property type="entry name" value="Nucleotide cyclase"/>
    <property type="match status" value="1"/>
</dbReference>
<sequence length="655" mass="73312">MMTTAASTNKVANGNTNGTLQNSEPNPAKPYGGTNGYNGSTVTVGAASSMKEGNGSIMTGVTSRSSMSRVKVLMGTCADDPRTTKGRRMQLIKILGMAAIPIVILVIQSALSMAQALAEQGYATSFKAQVTFAIEAGNVVHALGLERGTTTFFVAMQNEVLLPPMLIRRKQVDESLRVMTSWPNVKLEDNFFMQKADLQLQLAINRLTVNASTPEEQLEFFTDIIAHILNWIGDAVIQSKASEQKWQELTAYHFFIAGKEAFAAERSGGTVTFGRGNMSQAMYLWYHDQRSRGQAFLNKSIQYNDDIRDRLEETYYGTQLQQNISMWRTLIDANNLNRKALQEGRDFYTQMSNYQNILKVIEDELTRNITDNLDLAIYHSNQTVGAQLFILILALILFPSIIILLRHITGQIQGFASVLQTKNEEVMKEKKRAEAVLNQLLPRQIAEKVKNRETIYPESYDQVTIFFSDIVEFTNFSSISTPLQIVDTLNKLYTAMDKRIGNYDVYKVETIGDAYLCASGLPERNGNRHSYEIASMSLDLISDISAIRIPHKPDYALRLRIGMHTGPCAAGIIGNKMPRYCIFGDTVNTASRMESHGAPLRIHLSSATHDALRYFGVFEMECRGEIEVKGKGLMTTWWLLKKLKEDKKQMFGPGV</sequence>
<dbReference type="Proteomes" id="UP000192578">
    <property type="component" value="Unassembled WGS sequence"/>
</dbReference>
<dbReference type="AlphaFoldDB" id="A0A1W0X2H7"/>
<evidence type="ECO:0000313" key="18">
    <source>
        <dbReference type="Proteomes" id="UP000192578"/>
    </source>
</evidence>
<dbReference type="InterPro" id="IPR001054">
    <property type="entry name" value="A/G_cyclase"/>
</dbReference>
<dbReference type="PANTHER" id="PTHR11920">
    <property type="entry name" value="GUANYLYL CYCLASE"/>
    <property type="match status" value="1"/>
</dbReference>
<evidence type="ECO:0000256" key="9">
    <source>
        <dbReference type="ARBA" id="ARBA00023170"/>
    </source>
</evidence>
<keyword evidence="4" id="KW-0732">Signal</keyword>
<keyword evidence="18" id="KW-1185">Reference proteome</keyword>
<evidence type="ECO:0000256" key="11">
    <source>
        <dbReference type="ARBA" id="ARBA00023239"/>
    </source>
</evidence>
<comment type="caution">
    <text evidence="17">The sequence shown here is derived from an EMBL/GenBank/DDBJ whole genome shotgun (WGS) entry which is preliminary data.</text>
</comment>
<feature type="transmembrane region" description="Helical" evidence="15">
    <location>
        <begin position="91"/>
        <end position="111"/>
    </location>
</feature>
<dbReference type="InterPro" id="IPR029787">
    <property type="entry name" value="Nucleotide_cyclase"/>
</dbReference>
<proteinExistence type="inferred from homology"/>
<evidence type="ECO:0000256" key="8">
    <source>
        <dbReference type="ARBA" id="ARBA00023136"/>
    </source>
</evidence>
<dbReference type="GO" id="GO:0001653">
    <property type="term" value="F:peptide receptor activity"/>
    <property type="evidence" value="ECO:0007669"/>
    <property type="project" value="TreeGrafter"/>
</dbReference>
<dbReference type="SUPFAM" id="SSF55073">
    <property type="entry name" value="Nucleotide cyclase"/>
    <property type="match status" value="1"/>
</dbReference>
<dbReference type="Pfam" id="PF08376">
    <property type="entry name" value="NIT"/>
    <property type="match status" value="1"/>
</dbReference>
<feature type="compositionally biased region" description="Polar residues" evidence="14">
    <location>
        <begin position="1"/>
        <end position="25"/>
    </location>
</feature>
<keyword evidence="9 17" id="KW-0675">Receptor</keyword>
<keyword evidence="5" id="KW-0547">Nucleotide-binding</keyword>
<keyword evidence="12" id="KW-0141">cGMP biosynthesis</keyword>
<evidence type="ECO:0000256" key="5">
    <source>
        <dbReference type="ARBA" id="ARBA00022741"/>
    </source>
</evidence>
<evidence type="ECO:0000256" key="2">
    <source>
        <dbReference type="ARBA" id="ARBA00012202"/>
    </source>
</evidence>
<feature type="transmembrane region" description="Helical" evidence="15">
    <location>
        <begin position="384"/>
        <end position="405"/>
    </location>
</feature>
<evidence type="ECO:0000313" key="17">
    <source>
        <dbReference type="EMBL" id="OQV21604.1"/>
    </source>
</evidence>
<feature type="domain" description="Guanylate cyclase" evidence="16">
    <location>
        <begin position="464"/>
        <end position="594"/>
    </location>
</feature>
<dbReference type="GO" id="GO:0004016">
    <property type="term" value="F:adenylate cyclase activity"/>
    <property type="evidence" value="ECO:0007669"/>
    <property type="project" value="TreeGrafter"/>
</dbReference>
<organism evidence="17 18">
    <name type="scientific">Hypsibius exemplaris</name>
    <name type="common">Freshwater tardigrade</name>
    <dbReference type="NCBI Taxonomy" id="2072580"/>
    <lineage>
        <taxon>Eukaryota</taxon>
        <taxon>Metazoa</taxon>
        <taxon>Ecdysozoa</taxon>
        <taxon>Tardigrada</taxon>
        <taxon>Eutardigrada</taxon>
        <taxon>Parachela</taxon>
        <taxon>Hypsibioidea</taxon>
        <taxon>Hypsibiidae</taxon>
        <taxon>Hypsibius</taxon>
    </lineage>
</organism>
<keyword evidence="8 15" id="KW-0472">Membrane</keyword>
<dbReference type="PROSITE" id="PS00452">
    <property type="entry name" value="GUANYLATE_CYCLASE_1"/>
    <property type="match status" value="1"/>
</dbReference>
<comment type="subcellular location">
    <subcellularLocation>
        <location evidence="1">Membrane</location>
        <topology evidence="1">Single-pass type I membrane protein</topology>
    </subcellularLocation>
</comment>
<dbReference type="EC" id="4.6.1.2" evidence="2"/>
<dbReference type="GO" id="GO:0007168">
    <property type="term" value="P:receptor guanylyl cyclase signaling pathway"/>
    <property type="evidence" value="ECO:0007669"/>
    <property type="project" value="TreeGrafter"/>
</dbReference>
<evidence type="ECO:0000256" key="10">
    <source>
        <dbReference type="ARBA" id="ARBA00023180"/>
    </source>
</evidence>
<keyword evidence="7" id="KW-0342">GTP-binding</keyword>
<protein>
    <recommendedName>
        <fullName evidence="2">guanylate cyclase</fullName>
        <ecNumber evidence="2">4.6.1.2</ecNumber>
    </recommendedName>
</protein>
<dbReference type="InterPro" id="IPR013587">
    <property type="entry name" value="Nitrate/nitrite_sensing"/>
</dbReference>
<keyword evidence="3 15" id="KW-0812">Transmembrane</keyword>
<name>A0A1W0X2H7_HYPEX</name>
<gene>
    <name evidence="17" type="ORF">BV898_04503</name>
</gene>
<dbReference type="PROSITE" id="PS50125">
    <property type="entry name" value="GUANYLATE_CYCLASE_2"/>
    <property type="match status" value="1"/>
</dbReference>
<evidence type="ECO:0000256" key="4">
    <source>
        <dbReference type="ARBA" id="ARBA00022729"/>
    </source>
</evidence>
<keyword evidence="10" id="KW-0325">Glycoprotein</keyword>
<evidence type="ECO:0000256" key="13">
    <source>
        <dbReference type="RuleBase" id="RU000405"/>
    </source>
</evidence>
<keyword evidence="11 13" id="KW-0456">Lyase</keyword>
<feature type="region of interest" description="Disordered" evidence="14">
    <location>
        <begin position="1"/>
        <end position="35"/>
    </location>
</feature>
<dbReference type="InterPro" id="IPR050401">
    <property type="entry name" value="Cyclic_nucleotide_synthase"/>
</dbReference>
<evidence type="ECO:0000256" key="7">
    <source>
        <dbReference type="ARBA" id="ARBA00023134"/>
    </source>
</evidence>
<evidence type="ECO:0000259" key="16">
    <source>
        <dbReference type="PROSITE" id="PS50125"/>
    </source>
</evidence>
<evidence type="ECO:0000256" key="15">
    <source>
        <dbReference type="SAM" id="Phobius"/>
    </source>
</evidence>
<dbReference type="SMART" id="SM00044">
    <property type="entry name" value="CYCc"/>
    <property type="match status" value="1"/>
</dbReference>
<dbReference type="FunFam" id="3.30.70.1230:FF:000004">
    <property type="entry name" value="Guanylate cyclase"/>
    <property type="match status" value="1"/>
</dbReference>
<evidence type="ECO:0000256" key="3">
    <source>
        <dbReference type="ARBA" id="ARBA00022692"/>
    </source>
</evidence>
<evidence type="ECO:0000256" key="6">
    <source>
        <dbReference type="ARBA" id="ARBA00022989"/>
    </source>
</evidence>
<dbReference type="InterPro" id="IPR018297">
    <property type="entry name" value="A/G_cyclase_CS"/>
</dbReference>
<comment type="similarity">
    <text evidence="13">Belongs to the adenylyl cyclase class-4/guanylyl cyclase family.</text>
</comment>